<dbReference type="InterPro" id="IPR006311">
    <property type="entry name" value="TAT_signal"/>
</dbReference>
<dbReference type="PROSITE" id="PS51318">
    <property type="entry name" value="TAT"/>
    <property type="match status" value="1"/>
</dbReference>
<feature type="compositionally biased region" description="Basic and acidic residues" evidence="1">
    <location>
        <begin position="27"/>
        <end position="41"/>
    </location>
</feature>
<dbReference type="Proteomes" id="UP000509626">
    <property type="component" value="Chromosome"/>
</dbReference>
<dbReference type="RefSeq" id="WP_179267551.1">
    <property type="nucleotide sequence ID" value="NZ_CP058579.1"/>
</dbReference>
<dbReference type="GeneID" id="56036621"/>
<dbReference type="OrthoDB" id="313217at2157"/>
<sequence>MPSRRAVLAFGGTAALTGCLGTLPDDPAGRTDEPRTDETTGHEAGPTDGTECQSGTVVRAREFAPDALTAAVHDAVEPLLREATDDPVEVTAYGGDPFRDGVYVRFDGTYYRTSVTGTDAESVPARLLALDWERGREAPADAGVLAYDDLPESDREALRLAVHGPEYERDEGLPTEGTSVSEFPAPYPDGAEDSELVGAGETWVRWDGRDYRVELGAETTATRRSYRVALEAVGADEGAFREHVAAEFLLELDPSEAERELLAEAADGKYEECEPASDALGALRSRLDGDAELPHPADRSWYVAVDGDRRVVEVTGWVV</sequence>
<organism evidence="2 3">
    <name type="scientific">Halorarum salinum</name>
    <dbReference type="NCBI Taxonomy" id="2743089"/>
    <lineage>
        <taxon>Archaea</taxon>
        <taxon>Methanobacteriati</taxon>
        <taxon>Methanobacteriota</taxon>
        <taxon>Stenosarchaea group</taxon>
        <taxon>Halobacteria</taxon>
        <taxon>Halobacteriales</taxon>
        <taxon>Haloferacaceae</taxon>
        <taxon>Halorarum</taxon>
    </lineage>
</organism>
<gene>
    <name evidence="2" type="ORF">HUG12_04140</name>
</gene>
<feature type="region of interest" description="Disordered" evidence="1">
    <location>
        <begin position="19"/>
        <end position="52"/>
    </location>
</feature>
<evidence type="ECO:0000256" key="1">
    <source>
        <dbReference type="SAM" id="MobiDB-lite"/>
    </source>
</evidence>
<dbReference type="KEGG" id="halu:HUG12_04140"/>
<accession>A0A7D5L8P3</accession>
<protein>
    <submittedName>
        <fullName evidence="2">Uncharacterized protein</fullName>
    </submittedName>
</protein>
<proteinExistence type="predicted"/>
<keyword evidence="3" id="KW-1185">Reference proteome</keyword>
<evidence type="ECO:0000313" key="3">
    <source>
        <dbReference type="Proteomes" id="UP000509626"/>
    </source>
</evidence>
<dbReference type="PROSITE" id="PS51257">
    <property type="entry name" value="PROKAR_LIPOPROTEIN"/>
    <property type="match status" value="1"/>
</dbReference>
<reference evidence="2 3" key="1">
    <citation type="submission" date="2020-06" db="EMBL/GenBank/DDBJ databases">
        <title>NJ-3-1, isolated from saline soil.</title>
        <authorList>
            <person name="Cui H.L."/>
            <person name="Shi X."/>
        </authorList>
    </citation>
    <scope>NUCLEOTIDE SEQUENCE [LARGE SCALE GENOMIC DNA]</scope>
    <source>
        <strain evidence="2 3">NJ-3-1</strain>
    </source>
</reference>
<name>A0A7D5L8P3_9EURY</name>
<dbReference type="EMBL" id="CP058579">
    <property type="protein sequence ID" value="QLG60966.1"/>
    <property type="molecule type" value="Genomic_DNA"/>
</dbReference>
<evidence type="ECO:0000313" key="2">
    <source>
        <dbReference type="EMBL" id="QLG60966.1"/>
    </source>
</evidence>
<dbReference type="AlphaFoldDB" id="A0A7D5L8P3"/>